<dbReference type="PATRIC" id="fig|45073.5.peg.2946"/>
<reference evidence="6 7" key="1">
    <citation type="submission" date="2015-11" db="EMBL/GenBank/DDBJ databases">
        <title>Genomic analysis of 38 Legionella species identifies large and diverse effector repertoires.</title>
        <authorList>
            <person name="Burstein D."/>
            <person name="Amaro F."/>
            <person name="Zusman T."/>
            <person name="Lifshitz Z."/>
            <person name="Cohen O."/>
            <person name="Gilbert J.A."/>
            <person name="Pupko T."/>
            <person name="Shuman H.A."/>
            <person name="Segal G."/>
        </authorList>
    </citation>
    <scope>NUCLEOTIDE SEQUENCE [LARGE SCALE GENOMIC DNA]</scope>
    <source>
        <strain evidence="6 7">CDC#1442-AUS-E</strain>
    </source>
</reference>
<evidence type="ECO:0000256" key="3">
    <source>
        <dbReference type="ARBA" id="ARBA00022764"/>
    </source>
</evidence>
<keyword evidence="7" id="KW-1185">Reference proteome</keyword>
<dbReference type="GO" id="GO:0009279">
    <property type="term" value="C:cell outer membrane"/>
    <property type="evidence" value="ECO:0007669"/>
    <property type="project" value="TreeGrafter"/>
</dbReference>
<feature type="signal peptide" evidence="4">
    <location>
        <begin position="1"/>
        <end position="21"/>
    </location>
</feature>
<evidence type="ECO:0000256" key="2">
    <source>
        <dbReference type="ARBA" id="ARBA00022729"/>
    </source>
</evidence>
<feature type="chain" id="PRO_5006916658" evidence="4">
    <location>
        <begin position="22"/>
        <end position="170"/>
    </location>
</feature>
<dbReference type="AlphaFoldDB" id="A0A0W0XLD9"/>
<dbReference type="InterPro" id="IPR005653">
    <property type="entry name" value="OstA-like_N"/>
</dbReference>
<dbReference type="NCBIfam" id="TIGR03002">
    <property type="entry name" value="outer_YhbN_LptA"/>
    <property type="match status" value="1"/>
</dbReference>
<dbReference type="GO" id="GO:0001530">
    <property type="term" value="F:lipopolysaccharide binding"/>
    <property type="evidence" value="ECO:0007669"/>
    <property type="project" value="InterPro"/>
</dbReference>
<dbReference type="GO" id="GO:0030288">
    <property type="term" value="C:outer membrane-bounded periplasmic space"/>
    <property type="evidence" value="ECO:0007669"/>
    <property type="project" value="TreeGrafter"/>
</dbReference>
<dbReference type="EMBL" id="LNYS01000025">
    <property type="protein sequence ID" value="KTD45299.1"/>
    <property type="molecule type" value="Genomic_DNA"/>
</dbReference>
<dbReference type="RefSeq" id="WP_083499292.1">
    <property type="nucleotide sequence ID" value="NZ_CAAAIK010000004.1"/>
</dbReference>
<keyword evidence="1" id="KW-0813">Transport</keyword>
<comment type="caution">
    <text evidence="6">The sequence shown here is derived from an EMBL/GenBank/DDBJ whole genome shotgun (WGS) entry which is preliminary data.</text>
</comment>
<dbReference type="PANTHER" id="PTHR36504">
    <property type="entry name" value="LIPOPOLYSACCHARIDE EXPORT SYSTEM PROTEIN LPTA"/>
    <property type="match status" value="1"/>
</dbReference>
<keyword evidence="2 4" id="KW-0732">Signal</keyword>
<dbReference type="Proteomes" id="UP000054618">
    <property type="component" value="Unassembled WGS sequence"/>
</dbReference>
<evidence type="ECO:0000313" key="6">
    <source>
        <dbReference type="EMBL" id="KTD45299.1"/>
    </source>
</evidence>
<sequence>MKNLKLLSFTLGLFFFNLPLAEAMPDDREQLLQLSADQADLNEKTHRGEYRGAVELDQGTTHLRATKAVTEGNQQNKLVVAIAMGSAKDQAHYWTQTAQDKPLLHAYANTIRYYPERHLIELIGNARVVQGDNSFSAPKISYDTLKQHVISEPAGKERTTIIIHPEKKKA</sequence>
<evidence type="ECO:0000256" key="4">
    <source>
        <dbReference type="SAM" id="SignalP"/>
    </source>
</evidence>
<dbReference type="OrthoDB" id="5295619at2"/>
<feature type="domain" description="Organic solvent tolerance-like N-terminal" evidence="5">
    <location>
        <begin position="34"/>
        <end position="147"/>
    </location>
</feature>
<evidence type="ECO:0000256" key="1">
    <source>
        <dbReference type="ARBA" id="ARBA00022448"/>
    </source>
</evidence>
<protein>
    <submittedName>
        <fullName evidence="6">OstA family protein</fullName>
    </submittedName>
</protein>
<dbReference type="GO" id="GO:0017089">
    <property type="term" value="F:glycolipid transfer activity"/>
    <property type="evidence" value="ECO:0007669"/>
    <property type="project" value="TreeGrafter"/>
</dbReference>
<dbReference type="STRING" id="45073.Lqui_2770"/>
<dbReference type="InterPro" id="IPR052037">
    <property type="entry name" value="LPS_export_LptA"/>
</dbReference>
<accession>A0A0W0XLD9</accession>
<dbReference type="Gene3D" id="2.60.450.10">
    <property type="entry name" value="Lipopolysaccharide (LPS) transport protein A like domain"/>
    <property type="match status" value="1"/>
</dbReference>
<evidence type="ECO:0000259" key="5">
    <source>
        <dbReference type="Pfam" id="PF03968"/>
    </source>
</evidence>
<organism evidence="6 7">
    <name type="scientific">Legionella quinlivanii</name>
    <dbReference type="NCBI Taxonomy" id="45073"/>
    <lineage>
        <taxon>Bacteria</taxon>
        <taxon>Pseudomonadati</taxon>
        <taxon>Pseudomonadota</taxon>
        <taxon>Gammaproteobacteria</taxon>
        <taxon>Legionellales</taxon>
        <taxon>Legionellaceae</taxon>
        <taxon>Legionella</taxon>
    </lineage>
</organism>
<dbReference type="Pfam" id="PF03968">
    <property type="entry name" value="LptD_N"/>
    <property type="match status" value="1"/>
</dbReference>
<dbReference type="InterPro" id="IPR014340">
    <property type="entry name" value="LptA"/>
</dbReference>
<dbReference type="GO" id="GO:0015920">
    <property type="term" value="P:lipopolysaccharide transport"/>
    <property type="evidence" value="ECO:0007669"/>
    <property type="project" value="InterPro"/>
</dbReference>
<name>A0A0W0XLD9_9GAMM</name>
<proteinExistence type="predicted"/>
<gene>
    <name evidence="6" type="ORF">Lqui_2770</name>
</gene>
<evidence type="ECO:0000313" key="7">
    <source>
        <dbReference type="Proteomes" id="UP000054618"/>
    </source>
</evidence>
<keyword evidence="3" id="KW-0574">Periplasm</keyword>
<dbReference type="PANTHER" id="PTHR36504:SF1">
    <property type="entry name" value="LIPOPOLYSACCHARIDE EXPORT SYSTEM PROTEIN LPTA"/>
    <property type="match status" value="1"/>
</dbReference>